<feature type="modified residue" description="4-aspartylphosphate" evidence="2">
    <location>
        <position position="58"/>
    </location>
</feature>
<comment type="caution">
    <text evidence="5">The sequence shown here is derived from an EMBL/GenBank/DDBJ whole genome shotgun (WGS) entry which is preliminary data.</text>
</comment>
<dbReference type="PANTHER" id="PTHR48111:SF69">
    <property type="entry name" value="RESPONSE REGULATOR RECEIVER"/>
    <property type="match status" value="1"/>
</dbReference>
<organism evidence="5 6">
    <name type="scientific">Ideonella livida</name>
    <dbReference type="NCBI Taxonomy" id="2707176"/>
    <lineage>
        <taxon>Bacteria</taxon>
        <taxon>Pseudomonadati</taxon>
        <taxon>Pseudomonadota</taxon>
        <taxon>Betaproteobacteria</taxon>
        <taxon>Burkholderiales</taxon>
        <taxon>Sphaerotilaceae</taxon>
        <taxon>Ideonella</taxon>
    </lineage>
</organism>
<dbReference type="SMART" id="SM00448">
    <property type="entry name" value="REC"/>
    <property type="match status" value="1"/>
</dbReference>
<dbReference type="EMBL" id="JAAGOH010000010">
    <property type="protein sequence ID" value="NDY91554.1"/>
    <property type="molecule type" value="Genomic_DNA"/>
</dbReference>
<dbReference type="Pfam" id="PF04397">
    <property type="entry name" value="LytTR"/>
    <property type="match status" value="1"/>
</dbReference>
<dbReference type="PROSITE" id="PS50930">
    <property type="entry name" value="HTH_LYTTR"/>
    <property type="match status" value="1"/>
</dbReference>
<evidence type="ECO:0000256" key="1">
    <source>
        <dbReference type="ARBA" id="ARBA00023125"/>
    </source>
</evidence>
<reference evidence="5 6" key="1">
    <citation type="submission" date="2020-02" db="EMBL/GenBank/DDBJ databases">
        <title>Ideonella bacterium strain TBM-1.</title>
        <authorList>
            <person name="Chen W.-M."/>
        </authorList>
    </citation>
    <scope>NUCLEOTIDE SEQUENCE [LARGE SCALE GENOMIC DNA]</scope>
    <source>
        <strain evidence="5 6">TBM-1</strain>
    </source>
</reference>
<dbReference type="Pfam" id="PF00072">
    <property type="entry name" value="Response_reg"/>
    <property type="match status" value="1"/>
</dbReference>
<dbReference type="GO" id="GO:0006355">
    <property type="term" value="P:regulation of DNA-templated transcription"/>
    <property type="evidence" value="ECO:0007669"/>
    <property type="project" value="TreeGrafter"/>
</dbReference>
<dbReference type="SMART" id="SM00850">
    <property type="entry name" value="LytTR"/>
    <property type="match status" value="1"/>
</dbReference>
<keyword evidence="1" id="KW-0238">DNA-binding</keyword>
<dbReference type="GO" id="GO:0000976">
    <property type="term" value="F:transcription cis-regulatory region binding"/>
    <property type="evidence" value="ECO:0007669"/>
    <property type="project" value="TreeGrafter"/>
</dbReference>
<proteinExistence type="predicted"/>
<keyword evidence="6" id="KW-1185">Reference proteome</keyword>
<dbReference type="GO" id="GO:0005829">
    <property type="term" value="C:cytosol"/>
    <property type="evidence" value="ECO:0007669"/>
    <property type="project" value="TreeGrafter"/>
</dbReference>
<dbReference type="InterPro" id="IPR039420">
    <property type="entry name" value="WalR-like"/>
</dbReference>
<dbReference type="InterPro" id="IPR007492">
    <property type="entry name" value="LytTR_DNA-bd_dom"/>
</dbReference>
<protein>
    <submittedName>
        <fullName evidence="5">Response regulator transcription factor</fullName>
    </submittedName>
</protein>
<dbReference type="InterPro" id="IPR011006">
    <property type="entry name" value="CheY-like_superfamily"/>
</dbReference>
<feature type="domain" description="HTH LytTR-type" evidence="4">
    <location>
        <begin position="141"/>
        <end position="251"/>
    </location>
</feature>
<evidence type="ECO:0000313" key="6">
    <source>
        <dbReference type="Proteomes" id="UP000484255"/>
    </source>
</evidence>
<sequence length="254" mass="28035">MERLSLMIVDDEPLARLRLRSLVADCTFPPAEVVAEAGSVPEALHALARQRVDGVLLDIHMPGLDGLELARRLKAQAQSPAVVFVTAYAEHALTAFELDAVDYLTKPVRRARLQEALQRVAARSQRPVVAQPASGTDQPMLVVSDRGRVLRIPVEEVVYLKAEMKYVTLRTRQHVYVLDDSLQDLEQRLGAAVLRIHRNALVAPSAVRALERHALEGAEGEESWAVRVEPSGEWLAVSRRQLSTVRELLAAGAL</sequence>
<evidence type="ECO:0000256" key="2">
    <source>
        <dbReference type="PROSITE-ProRule" id="PRU00169"/>
    </source>
</evidence>
<gene>
    <name evidence="5" type="ORF">G3A44_10190</name>
</gene>
<dbReference type="GO" id="GO:0000156">
    <property type="term" value="F:phosphorelay response regulator activity"/>
    <property type="evidence" value="ECO:0007669"/>
    <property type="project" value="TreeGrafter"/>
</dbReference>
<name>A0A7C9PI10_9BURK</name>
<dbReference type="Gene3D" id="2.40.50.1020">
    <property type="entry name" value="LytTr DNA-binding domain"/>
    <property type="match status" value="1"/>
</dbReference>
<evidence type="ECO:0000259" key="4">
    <source>
        <dbReference type="PROSITE" id="PS50930"/>
    </source>
</evidence>
<dbReference type="Gene3D" id="3.40.50.2300">
    <property type="match status" value="1"/>
</dbReference>
<dbReference type="SUPFAM" id="SSF52172">
    <property type="entry name" value="CheY-like"/>
    <property type="match status" value="1"/>
</dbReference>
<feature type="domain" description="Response regulatory" evidence="3">
    <location>
        <begin position="5"/>
        <end position="121"/>
    </location>
</feature>
<evidence type="ECO:0000259" key="3">
    <source>
        <dbReference type="PROSITE" id="PS50110"/>
    </source>
</evidence>
<dbReference type="RefSeq" id="WP_163457408.1">
    <property type="nucleotide sequence ID" value="NZ_JAAGOH010000010.1"/>
</dbReference>
<accession>A0A7C9PI10</accession>
<dbReference type="AlphaFoldDB" id="A0A7C9PI10"/>
<dbReference type="GO" id="GO:0032993">
    <property type="term" value="C:protein-DNA complex"/>
    <property type="evidence" value="ECO:0007669"/>
    <property type="project" value="TreeGrafter"/>
</dbReference>
<keyword evidence="2" id="KW-0597">Phosphoprotein</keyword>
<dbReference type="PROSITE" id="PS50110">
    <property type="entry name" value="RESPONSE_REGULATORY"/>
    <property type="match status" value="1"/>
</dbReference>
<evidence type="ECO:0000313" key="5">
    <source>
        <dbReference type="EMBL" id="NDY91554.1"/>
    </source>
</evidence>
<dbReference type="InterPro" id="IPR001789">
    <property type="entry name" value="Sig_transdc_resp-reg_receiver"/>
</dbReference>
<dbReference type="Proteomes" id="UP000484255">
    <property type="component" value="Unassembled WGS sequence"/>
</dbReference>
<dbReference type="PANTHER" id="PTHR48111">
    <property type="entry name" value="REGULATOR OF RPOS"/>
    <property type="match status" value="1"/>
</dbReference>